<dbReference type="RefSeq" id="WP_272180915.1">
    <property type="nucleotide sequence ID" value="NZ_JAQOMS010000002.1"/>
</dbReference>
<evidence type="ECO:0000313" key="1">
    <source>
        <dbReference type="EMBL" id="MDC2889491.1"/>
    </source>
</evidence>
<dbReference type="EMBL" id="JAQOMS010000002">
    <property type="protein sequence ID" value="MDC2889491.1"/>
    <property type="molecule type" value="Genomic_DNA"/>
</dbReference>
<organism evidence="1 2">
    <name type="scientific">Psychrosphaera algicola</name>
    <dbReference type="NCBI Taxonomy" id="3023714"/>
    <lineage>
        <taxon>Bacteria</taxon>
        <taxon>Pseudomonadati</taxon>
        <taxon>Pseudomonadota</taxon>
        <taxon>Gammaproteobacteria</taxon>
        <taxon>Alteromonadales</taxon>
        <taxon>Pseudoalteromonadaceae</taxon>
        <taxon>Psychrosphaera</taxon>
    </lineage>
</organism>
<comment type="caution">
    <text evidence="1">The sequence shown here is derived from an EMBL/GenBank/DDBJ whole genome shotgun (WGS) entry which is preliminary data.</text>
</comment>
<keyword evidence="2" id="KW-1185">Reference proteome</keyword>
<dbReference type="NCBIfam" id="TIGR02646">
    <property type="entry name" value="retron system putative HNH endonuclease"/>
    <property type="match status" value="1"/>
</dbReference>
<proteinExistence type="predicted"/>
<gene>
    <name evidence="1" type="ORF">PN838_12805</name>
</gene>
<dbReference type="InterPro" id="IPR013467">
    <property type="entry name" value="HNH78-like"/>
</dbReference>
<sequence>MRYIRKGVEPQSFIDWKGAASEEWTPTYQELSNPEKKAVYEALLQEQGYICCYCERRLTLDSGDYHIEHLNPQSADDDDALDFANFCALA</sequence>
<dbReference type="Proteomes" id="UP001528411">
    <property type="component" value="Unassembled WGS sequence"/>
</dbReference>
<evidence type="ECO:0000313" key="2">
    <source>
        <dbReference type="Proteomes" id="UP001528411"/>
    </source>
</evidence>
<accession>A0ABT5FFX0</accession>
<protein>
    <submittedName>
        <fullName evidence="1">TIGR02646 family protein</fullName>
    </submittedName>
</protein>
<reference evidence="1 2" key="1">
    <citation type="submission" date="2023-01" db="EMBL/GenBank/DDBJ databases">
        <title>Psychrosphaera sp. nov., isolated from marine algae.</title>
        <authorList>
            <person name="Bayburt H."/>
            <person name="Choi B.J."/>
            <person name="Kim J.M."/>
            <person name="Choi D.G."/>
            <person name="Jeon C.O."/>
        </authorList>
    </citation>
    <scope>NUCLEOTIDE SEQUENCE [LARGE SCALE GENOMIC DNA]</scope>
    <source>
        <strain evidence="1 2">G1-22</strain>
    </source>
</reference>
<dbReference type="Gene3D" id="1.10.30.50">
    <property type="match status" value="1"/>
</dbReference>
<name>A0ABT5FFX0_9GAMM</name>